<dbReference type="KEGG" id="gtt:GUITHDRAFT_104239"/>
<dbReference type="Proteomes" id="UP000011087">
    <property type="component" value="Unassembled WGS sequence"/>
</dbReference>
<organism evidence="3">
    <name type="scientific">Guillardia theta (strain CCMP2712)</name>
    <name type="common">Cryptophyte</name>
    <dbReference type="NCBI Taxonomy" id="905079"/>
    <lineage>
        <taxon>Eukaryota</taxon>
        <taxon>Cryptophyceae</taxon>
        <taxon>Pyrenomonadales</taxon>
        <taxon>Geminigeraceae</taxon>
        <taxon>Guillardia</taxon>
    </lineage>
</organism>
<keyword evidence="5" id="KW-1185">Reference proteome</keyword>
<evidence type="ECO:0000313" key="4">
    <source>
        <dbReference type="EnsemblProtists" id="EKX49843"/>
    </source>
</evidence>
<dbReference type="SUPFAM" id="SSF52540">
    <property type="entry name" value="P-loop containing nucleoside triphosphate hydrolases"/>
    <property type="match status" value="2"/>
</dbReference>
<name>L1JP68_GUITC</name>
<feature type="compositionally biased region" description="Low complexity" evidence="2">
    <location>
        <begin position="1"/>
        <end position="22"/>
    </location>
</feature>
<dbReference type="OMA" id="KTYFGYV"/>
<reference evidence="5" key="2">
    <citation type="submission" date="2012-11" db="EMBL/GenBank/DDBJ databases">
        <authorList>
            <person name="Kuo A."/>
            <person name="Curtis B.A."/>
            <person name="Tanifuji G."/>
            <person name="Burki F."/>
            <person name="Gruber A."/>
            <person name="Irimia M."/>
            <person name="Maruyama S."/>
            <person name="Arias M.C."/>
            <person name="Ball S.G."/>
            <person name="Gile G.H."/>
            <person name="Hirakawa Y."/>
            <person name="Hopkins J.F."/>
            <person name="Rensing S.A."/>
            <person name="Schmutz J."/>
            <person name="Symeonidi A."/>
            <person name="Elias M."/>
            <person name="Eveleigh R.J."/>
            <person name="Herman E.K."/>
            <person name="Klute M.J."/>
            <person name="Nakayama T."/>
            <person name="Obornik M."/>
            <person name="Reyes-Prieto A."/>
            <person name="Armbrust E.V."/>
            <person name="Aves S.J."/>
            <person name="Beiko R.G."/>
            <person name="Coutinho P."/>
            <person name="Dacks J.B."/>
            <person name="Durnford D.G."/>
            <person name="Fast N.M."/>
            <person name="Green B.R."/>
            <person name="Grisdale C."/>
            <person name="Hempe F."/>
            <person name="Henrissat B."/>
            <person name="Hoppner M.P."/>
            <person name="Ishida K.-I."/>
            <person name="Kim E."/>
            <person name="Koreny L."/>
            <person name="Kroth P.G."/>
            <person name="Liu Y."/>
            <person name="Malik S.-B."/>
            <person name="Maier U.G."/>
            <person name="McRose D."/>
            <person name="Mock T."/>
            <person name="Neilson J.A."/>
            <person name="Onodera N.T."/>
            <person name="Poole A.M."/>
            <person name="Pritham E.J."/>
            <person name="Richards T.A."/>
            <person name="Rocap G."/>
            <person name="Roy S.W."/>
            <person name="Sarai C."/>
            <person name="Schaack S."/>
            <person name="Shirato S."/>
            <person name="Slamovits C.H."/>
            <person name="Spencer D.F."/>
            <person name="Suzuki S."/>
            <person name="Worden A.Z."/>
            <person name="Zauner S."/>
            <person name="Barry K."/>
            <person name="Bell C."/>
            <person name="Bharti A.K."/>
            <person name="Crow J.A."/>
            <person name="Grimwood J."/>
            <person name="Kramer R."/>
            <person name="Lindquist E."/>
            <person name="Lucas S."/>
            <person name="Salamov A."/>
            <person name="McFadden G.I."/>
            <person name="Lane C.E."/>
            <person name="Keeling P.J."/>
            <person name="Gray M.W."/>
            <person name="Grigoriev I.V."/>
            <person name="Archibald J.M."/>
        </authorList>
    </citation>
    <scope>NUCLEOTIDE SEQUENCE</scope>
    <source>
        <strain evidence="5">CCMP2712</strain>
    </source>
</reference>
<gene>
    <name evidence="3" type="ORF">GUITHDRAFT_104239</name>
</gene>
<accession>L1JP68</accession>
<dbReference type="GeneID" id="17306492"/>
<dbReference type="PaxDb" id="55529-EKX49843"/>
<evidence type="ECO:0000313" key="5">
    <source>
        <dbReference type="Proteomes" id="UP000011087"/>
    </source>
</evidence>
<dbReference type="AlphaFoldDB" id="L1JP68"/>
<dbReference type="OrthoDB" id="2448891at2759"/>
<evidence type="ECO:0000256" key="2">
    <source>
        <dbReference type="SAM" id="MobiDB-lite"/>
    </source>
</evidence>
<dbReference type="InterPro" id="IPR052980">
    <property type="entry name" value="Crinkler_effector"/>
</dbReference>
<dbReference type="EMBL" id="JH992980">
    <property type="protein sequence ID" value="EKX49843.1"/>
    <property type="molecule type" value="Genomic_DNA"/>
</dbReference>
<dbReference type="HOGENOM" id="CLU_023275_0_0_1"/>
<dbReference type="PANTHER" id="PTHR33129:SF1">
    <property type="entry name" value="ATP-BINDING PROTEIN"/>
    <property type="match status" value="1"/>
</dbReference>
<evidence type="ECO:0000256" key="1">
    <source>
        <dbReference type="ARBA" id="ARBA00004229"/>
    </source>
</evidence>
<dbReference type="PANTHER" id="PTHR33129">
    <property type="entry name" value="PROTEIN KINASE DOMAIN-CONTAINING PROTEIN-RELATED"/>
    <property type="match status" value="1"/>
</dbReference>
<comment type="subcellular location">
    <subcellularLocation>
        <location evidence="1">Plastid</location>
        <location evidence="1">Chloroplast</location>
    </subcellularLocation>
</comment>
<feature type="region of interest" description="Disordered" evidence="2">
    <location>
        <begin position="1"/>
        <end position="50"/>
    </location>
</feature>
<protein>
    <submittedName>
        <fullName evidence="3 4">Uncharacterized protein</fullName>
    </submittedName>
</protein>
<dbReference type="RefSeq" id="XP_005836823.1">
    <property type="nucleotide sequence ID" value="XM_005836766.1"/>
</dbReference>
<dbReference type="GO" id="GO:0009507">
    <property type="term" value="C:chloroplast"/>
    <property type="evidence" value="ECO:0007669"/>
    <property type="project" value="UniProtKB-SubCell"/>
</dbReference>
<dbReference type="InterPro" id="IPR027417">
    <property type="entry name" value="P-loop_NTPase"/>
</dbReference>
<evidence type="ECO:0000313" key="3">
    <source>
        <dbReference type="EMBL" id="EKX49843.1"/>
    </source>
</evidence>
<reference evidence="3 5" key="1">
    <citation type="journal article" date="2012" name="Nature">
        <title>Algal genomes reveal evolutionary mosaicism and the fate of nucleomorphs.</title>
        <authorList>
            <consortium name="DOE Joint Genome Institute"/>
            <person name="Curtis B.A."/>
            <person name="Tanifuji G."/>
            <person name="Burki F."/>
            <person name="Gruber A."/>
            <person name="Irimia M."/>
            <person name="Maruyama S."/>
            <person name="Arias M.C."/>
            <person name="Ball S.G."/>
            <person name="Gile G.H."/>
            <person name="Hirakawa Y."/>
            <person name="Hopkins J.F."/>
            <person name="Kuo A."/>
            <person name="Rensing S.A."/>
            <person name="Schmutz J."/>
            <person name="Symeonidi A."/>
            <person name="Elias M."/>
            <person name="Eveleigh R.J."/>
            <person name="Herman E.K."/>
            <person name="Klute M.J."/>
            <person name="Nakayama T."/>
            <person name="Obornik M."/>
            <person name="Reyes-Prieto A."/>
            <person name="Armbrust E.V."/>
            <person name="Aves S.J."/>
            <person name="Beiko R.G."/>
            <person name="Coutinho P."/>
            <person name="Dacks J.B."/>
            <person name="Durnford D.G."/>
            <person name="Fast N.M."/>
            <person name="Green B.R."/>
            <person name="Grisdale C.J."/>
            <person name="Hempel F."/>
            <person name="Henrissat B."/>
            <person name="Hoppner M.P."/>
            <person name="Ishida K."/>
            <person name="Kim E."/>
            <person name="Koreny L."/>
            <person name="Kroth P.G."/>
            <person name="Liu Y."/>
            <person name="Malik S.B."/>
            <person name="Maier U.G."/>
            <person name="McRose D."/>
            <person name="Mock T."/>
            <person name="Neilson J.A."/>
            <person name="Onodera N.T."/>
            <person name="Poole A.M."/>
            <person name="Pritham E.J."/>
            <person name="Richards T.A."/>
            <person name="Rocap G."/>
            <person name="Roy S.W."/>
            <person name="Sarai C."/>
            <person name="Schaack S."/>
            <person name="Shirato S."/>
            <person name="Slamovits C.H."/>
            <person name="Spencer D.F."/>
            <person name="Suzuki S."/>
            <person name="Worden A.Z."/>
            <person name="Zauner S."/>
            <person name="Barry K."/>
            <person name="Bell C."/>
            <person name="Bharti A.K."/>
            <person name="Crow J.A."/>
            <person name="Grimwood J."/>
            <person name="Kramer R."/>
            <person name="Lindquist E."/>
            <person name="Lucas S."/>
            <person name="Salamov A."/>
            <person name="McFadden G.I."/>
            <person name="Lane C.E."/>
            <person name="Keeling P.J."/>
            <person name="Gray M.W."/>
            <person name="Grigoriev I.V."/>
            <person name="Archibald J.M."/>
        </authorList>
    </citation>
    <scope>NUCLEOTIDE SEQUENCE</scope>
    <source>
        <strain evidence="3 5">CCMP2712</strain>
    </source>
</reference>
<proteinExistence type="predicted"/>
<dbReference type="EnsemblProtists" id="EKX49843">
    <property type="protein sequence ID" value="EKX49843"/>
    <property type="gene ID" value="GUITHDRAFT_104239"/>
</dbReference>
<reference evidence="4" key="3">
    <citation type="submission" date="2016-03" db="UniProtKB">
        <authorList>
            <consortium name="EnsemblProtists"/>
        </authorList>
    </citation>
    <scope>IDENTIFICATION</scope>
</reference>
<sequence>MSGEMNTRNSKKSSSSNFSTNTEAAGEPERKRRNTNQAPLKKRFEEEDREEMISLEAQIAKVEKEIVKVEKQIREAEKNALDPDMNKQQRQYWCKKEEQLRKKEDRLRKEKEQLRDLFLIEAKRTQDSKKPEDFLSKPEGDMFLSFLNELCKLARAGKTYSAQEIVSFSTFLGGNEIFGKKLFLRDCYLDMKQVIAEYFRLDTEKPKNGQIILTGSPGIGKSCFAYFFLLQLLGSDAEVVYQVGTEYWYFDGTEWSRFRDAAVSATFLSTFRGWYICDLYKGQGNYVLSRSVKTIILSSPKLGGFKDILNNGAGRYFLPTWTDEEMSIFIEMQEDRVNEEEARNIVKDWGNVPRNVIVRPVDTLEQAIQTITSISSLQEKMRAAVNEDLGLPSRLIHLVPSSDYKTISARACSQKAAEKIFEQLVKTDWDGLVNLAFSGSDSGLYTAAGLVFECFAHEVLKKGGNRYRLRSLGSGEDDEGAREEIDLHMKKSQAYFEFPTTGLNEWKIMKNTYCKPKTLNFPCMDALLLSDQEVLYMFQMTRAEEHPIKLGPLCKILTALRAKNKFERVFTNEKTASEMEKQQVENVTQHAMFLSKGDVAWLKGAEIRIQIVDKARSQREEQLEGGDEATT</sequence>